<dbReference type="PRINTS" id="PR01012">
    <property type="entry name" value="NRPEPTIDEYR"/>
</dbReference>
<evidence type="ECO:0000256" key="2">
    <source>
        <dbReference type="ARBA" id="ARBA00010663"/>
    </source>
</evidence>
<dbReference type="OMA" id="LWTARKQ"/>
<organism evidence="13 14">
    <name type="scientific">Nematostella vectensis</name>
    <name type="common">Starlet sea anemone</name>
    <dbReference type="NCBI Taxonomy" id="45351"/>
    <lineage>
        <taxon>Eukaryota</taxon>
        <taxon>Metazoa</taxon>
        <taxon>Cnidaria</taxon>
        <taxon>Anthozoa</taxon>
        <taxon>Hexacorallia</taxon>
        <taxon>Actiniaria</taxon>
        <taxon>Edwardsiidae</taxon>
        <taxon>Nematostella</taxon>
    </lineage>
</organism>
<dbReference type="CDD" id="cd00637">
    <property type="entry name" value="7tm_classA_rhodopsin-like"/>
    <property type="match status" value="1"/>
</dbReference>
<dbReference type="PRINTS" id="PR00237">
    <property type="entry name" value="GPCRRHODOPSN"/>
</dbReference>
<dbReference type="eggNOG" id="KOG3656">
    <property type="taxonomic scope" value="Eukaryota"/>
</dbReference>
<keyword evidence="7 11" id="KW-0472">Membrane</keyword>
<dbReference type="Gene3D" id="1.20.1070.10">
    <property type="entry name" value="Rhodopsin 7-helix transmembrane proteins"/>
    <property type="match status" value="1"/>
</dbReference>
<accession>A7RFW1</accession>
<feature type="transmembrane region" description="Helical" evidence="11">
    <location>
        <begin position="252"/>
        <end position="276"/>
    </location>
</feature>
<evidence type="ECO:0000256" key="8">
    <source>
        <dbReference type="ARBA" id="ARBA00023170"/>
    </source>
</evidence>
<comment type="similarity">
    <text evidence="2 10">Belongs to the G-protein coupled receptor 1 family.</text>
</comment>
<dbReference type="PhylomeDB" id="A7RFW1"/>
<dbReference type="AlphaFoldDB" id="A7RFW1"/>
<keyword evidence="6 10" id="KW-0297">G-protein coupled receptor</keyword>
<dbReference type="InParanoid" id="A7RFW1"/>
<proteinExistence type="inferred from homology"/>
<keyword evidence="14" id="KW-1185">Reference proteome</keyword>
<feature type="non-terminal residue" evidence="13">
    <location>
        <position position="333"/>
    </location>
</feature>
<evidence type="ECO:0000256" key="1">
    <source>
        <dbReference type="ARBA" id="ARBA00004651"/>
    </source>
</evidence>
<dbReference type="GO" id="GO:0007186">
    <property type="term" value="P:G protein-coupled receptor signaling pathway"/>
    <property type="evidence" value="ECO:0000318"/>
    <property type="project" value="GO_Central"/>
</dbReference>
<feature type="transmembrane region" description="Helical" evidence="11">
    <location>
        <begin position="6"/>
        <end position="29"/>
    </location>
</feature>
<keyword evidence="9 10" id="KW-0807">Transducer</keyword>
<feature type="transmembrane region" description="Helical" evidence="11">
    <location>
        <begin position="120"/>
        <end position="148"/>
    </location>
</feature>
<evidence type="ECO:0000256" key="11">
    <source>
        <dbReference type="SAM" id="Phobius"/>
    </source>
</evidence>
<evidence type="ECO:0000256" key="9">
    <source>
        <dbReference type="ARBA" id="ARBA00023224"/>
    </source>
</evidence>
<reference evidence="13 14" key="1">
    <citation type="journal article" date="2007" name="Science">
        <title>Sea anemone genome reveals ancestral eumetazoan gene repertoire and genomic organization.</title>
        <authorList>
            <person name="Putnam N.H."/>
            <person name="Srivastava M."/>
            <person name="Hellsten U."/>
            <person name="Dirks B."/>
            <person name="Chapman J."/>
            <person name="Salamov A."/>
            <person name="Terry A."/>
            <person name="Shapiro H."/>
            <person name="Lindquist E."/>
            <person name="Kapitonov V.V."/>
            <person name="Jurka J."/>
            <person name="Genikhovich G."/>
            <person name="Grigoriev I.V."/>
            <person name="Lucas S.M."/>
            <person name="Steele R.E."/>
            <person name="Finnerty J.R."/>
            <person name="Technau U."/>
            <person name="Martindale M.Q."/>
            <person name="Rokhsar D.S."/>
        </authorList>
    </citation>
    <scope>NUCLEOTIDE SEQUENCE [LARGE SCALE GENOMIC DNA]</scope>
    <source>
        <strain evidence="14">CH2 X CH6</strain>
    </source>
</reference>
<evidence type="ECO:0000256" key="6">
    <source>
        <dbReference type="ARBA" id="ARBA00023040"/>
    </source>
</evidence>
<evidence type="ECO:0000256" key="3">
    <source>
        <dbReference type="ARBA" id="ARBA00022475"/>
    </source>
</evidence>
<keyword evidence="4 10" id="KW-0812">Transmembrane</keyword>
<dbReference type="HOGENOM" id="CLU_009579_3_3_1"/>
<dbReference type="InterPro" id="IPR017452">
    <property type="entry name" value="GPCR_Rhodpsn_7TM"/>
</dbReference>
<dbReference type="GO" id="GO:0004983">
    <property type="term" value="F:neuropeptide Y receptor activity"/>
    <property type="evidence" value="ECO:0007669"/>
    <property type="project" value="InterPro"/>
</dbReference>
<evidence type="ECO:0000256" key="10">
    <source>
        <dbReference type="RuleBase" id="RU000688"/>
    </source>
</evidence>
<evidence type="ECO:0000259" key="12">
    <source>
        <dbReference type="PROSITE" id="PS50262"/>
    </source>
</evidence>
<feature type="transmembrane region" description="Helical" evidence="11">
    <location>
        <begin position="168"/>
        <end position="191"/>
    </location>
</feature>
<dbReference type="PANTHER" id="PTHR22752:SF14">
    <property type="entry name" value="G-PROTEIN COUPLED RECEPTORS FAMILY 1 PROFILE DOMAIN-CONTAINING PROTEIN"/>
    <property type="match status" value="1"/>
</dbReference>
<feature type="domain" description="G-protein coupled receptors family 1 profile" evidence="12">
    <location>
        <begin position="20"/>
        <end position="304"/>
    </location>
</feature>
<dbReference type="Pfam" id="PF00001">
    <property type="entry name" value="7tm_1"/>
    <property type="match status" value="1"/>
</dbReference>
<name>A7RFW1_NEMVE</name>
<dbReference type="InterPro" id="IPR000276">
    <property type="entry name" value="GPCR_Rhodpsn"/>
</dbReference>
<dbReference type="PROSITE" id="PS50262">
    <property type="entry name" value="G_PROTEIN_RECEP_F1_2"/>
    <property type="match status" value="1"/>
</dbReference>
<dbReference type="GO" id="GO:0005886">
    <property type="term" value="C:plasma membrane"/>
    <property type="evidence" value="ECO:0007669"/>
    <property type="project" value="UniProtKB-SubCell"/>
</dbReference>
<evidence type="ECO:0000313" key="13">
    <source>
        <dbReference type="EMBL" id="EDO49789.1"/>
    </source>
</evidence>
<evidence type="ECO:0000256" key="5">
    <source>
        <dbReference type="ARBA" id="ARBA00022989"/>
    </source>
</evidence>
<keyword evidence="5 11" id="KW-1133">Transmembrane helix</keyword>
<dbReference type="InterPro" id="IPR000611">
    <property type="entry name" value="NPY_rcpt"/>
</dbReference>
<dbReference type="Proteomes" id="UP000001593">
    <property type="component" value="Unassembled WGS sequence"/>
</dbReference>
<evidence type="ECO:0000256" key="7">
    <source>
        <dbReference type="ARBA" id="ARBA00023136"/>
    </source>
</evidence>
<sequence length="333" mass="37493">AVSIIQAVAMIAMIVVSVLANGVVCHCIIKTHSLHTITNSFIFNLAATDFCLSALCMPFALVSCITKQWVFGKTVCVVSGFLLSMLCIASILTLVLVAIDRFMAIKYPLKYTLYVTHRACAFMLAYVWFQAAACALLPALGWGSGYVFVEQESICRPEFGTPSKDNGFTSFLFVSSFVIPFSILISIYLSILWTARKQFRQVHHAKIHLENAGTTDNNTAAMDEITSATNTTRGKKMDRASRRRYRARGFKMVLMIVAVFLVCWSPHFILIFYGSLYQIQFPAAVKAVTTWLTFLNSSFNPFLYGFFNARFRSSLKRVFGDKLLCCRWRHQDD</sequence>
<dbReference type="EMBL" id="DS469508">
    <property type="protein sequence ID" value="EDO49789.1"/>
    <property type="molecule type" value="Genomic_DNA"/>
</dbReference>
<feature type="transmembrane region" description="Helical" evidence="11">
    <location>
        <begin position="41"/>
        <end position="61"/>
    </location>
</feature>
<feature type="transmembrane region" description="Helical" evidence="11">
    <location>
        <begin position="288"/>
        <end position="307"/>
    </location>
</feature>
<dbReference type="SUPFAM" id="SSF81321">
    <property type="entry name" value="Family A G protein-coupled receptor-like"/>
    <property type="match status" value="1"/>
</dbReference>
<dbReference type="SMART" id="SM01381">
    <property type="entry name" value="7TM_GPCR_Srsx"/>
    <property type="match status" value="1"/>
</dbReference>
<dbReference type="PROSITE" id="PS00237">
    <property type="entry name" value="G_PROTEIN_RECEP_F1_1"/>
    <property type="match status" value="1"/>
</dbReference>
<dbReference type="GO" id="GO:0004930">
    <property type="term" value="F:G protein-coupled receptor activity"/>
    <property type="evidence" value="ECO:0000318"/>
    <property type="project" value="GO_Central"/>
</dbReference>
<feature type="transmembrane region" description="Helical" evidence="11">
    <location>
        <begin position="81"/>
        <end position="99"/>
    </location>
</feature>
<evidence type="ECO:0000313" key="14">
    <source>
        <dbReference type="Proteomes" id="UP000001593"/>
    </source>
</evidence>
<comment type="subcellular location">
    <subcellularLocation>
        <location evidence="1">Cell membrane</location>
        <topology evidence="1">Multi-pass membrane protein</topology>
    </subcellularLocation>
</comment>
<evidence type="ECO:0000256" key="4">
    <source>
        <dbReference type="ARBA" id="ARBA00022692"/>
    </source>
</evidence>
<protein>
    <recommendedName>
        <fullName evidence="12">G-protein coupled receptors family 1 profile domain-containing protein</fullName>
    </recommendedName>
</protein>
<dbReference type="STRING" id="45351.A7RFW1"/>
<gene>
    <name evidence="13" type="ORF">NEMVEDRAFT_v1g79984</name>
</gene>
<dbReference type="PANTHER" id="PTHR22752">
    <property type="entry name" value="G PROTEIN-COUPLED RECEPTOR"/>
    <property type="match status" value="1"/>
</dbReference>
<keyword evidence="3" id="KW-1003">Cell membrane</keyword>
<keyword evidence="8 10" id="KW-0675">Receptor</keyword>